<keyword evidence="10" id="KW-1185">Reference proteome</keyword>
<evidence type="ECO:0000256" key="1">
    <source>
        <dbReference type="ARBA" id="ARBA00001954"/>
    </source>
</evidence>
<evidence type="ECO:0000256" key="5">
    <source>
        <dbReference type="ARBA" id="ARBA00023004"/>
    </source>
</evidence>
<dbReference type="GO" id="GO:0016714">
    <property type="term" value="F:oxidoreductase activity, acting on paired donors, with incorporation or reduction of molecular oxygen, reduced pteridine as one donor, and incorporation of one atom of oxygen"/>
    <property type="evidence" value="ECO:0007669"/>
    <property type="project" value="InterPro"/>
</dbReference>
<dbReference type="InterPro" id="IPR036329">
    <property type="entry name" value="Aro-AA_hydroxylase_C_sf"/>
</dbReference>
<dbReference type="Gene3D" id="1.10.800.10">
    <property type="entry name" value="Aromatic amino acid hydroxylase"/>
    <property type="match status" value="1"/>
</dbReference>
<proteinExistence type="inferred from homology"/>
<reference evidence="10" key="1">
    <citation type="submission" date="2016-10" db="EMBL/GenBank/DDBJ databases">
        <authorList>
            <person name="Varghese N."/>
            <person name="Submissions S."/>
        </authorList>
    </citation>
    <scope>NUCLEOTIDE SEQUENCE [LARGE SCALE GENOMIC DNA]</scope>
    <source>
        <strain evidence="10">DSM 17044</strain>
    </source>
</reference>
<dbReference type="InterPro" id="IPR036951">
    <property type="entry name" value="ArAA_hydroxylase_sf"/>
</dbReference>
<name>A0A1H7ZBK1_STIAU</name>
<dbReference type="PANTHER" id="PTHR11473:SF24">
    <property type="entry name" value="PHENYLALANINE-4-HYDROXYLASE"/>
    <property type="match status" value="1"/>
</dbReference>
<evidence type="ECO:0000259" key="8">
    <source>
        <dbReference type="PROSITE" id="PS51410"/>
    </source>
</evidence>
<gene>
    <name evidence="9" type="ORF">SAMN05444354_118147</name>
</gene>
<feature type="binding site" evidence="7">
    <location>
        <position position="218"/>
    </location>
    <ligand>
        <name>Fe cation</name>
        <dbReference type="ChEBI" id="CHEBI:24875"/>
    </ligand>
</feature>
<organism evidence="9 10">
    <name type="scientific">Stigmatella aurantiaca</name>
    <dbReference type="NCBI Taxonomy" id="41"/>
    <lineage>
        <taxon>Bacteria</taxon>
        <taxon>Pseudomonadati</taxon>
        <taxon>Myxococcota</taxon>
        <taxon>Myxococcia</taxon>
        <taxon>Myxococcales</taxon>
        <taxon>Cystobacterineae</taxon>
        <taxon>Archangiaceae</taxon>
        <taxon>Stigmatella</taxon>
    </lineage>
</organism>
<feature type="binding site" evidence="7">
    <location>
        <position position="133"/>
    </location>
    <ligand>
        <name>Fe cation</name>
        <dbReference type="ChEBI" id="CHEBI:24875"/>
    </ligand>
</feature>
<evidence type="ECO:0000256" key="7">
    <source>
        <dbReference type="PIRSR" id="PIRSR601273-2"/>
    </source>
</evidence>
<dbReference type="NCBIfam" id="NF010657">
    <property type="entry name" value="PRK14056.1"/>
    <property type="match status" value="1"/>
</dbReference>
<comment type="cofactor">
    <cofactor evidence="1 7">
        <name>Fe(2+)</name>
        <dbReference type="ChEBI" id="CHEBI:29033"/>
    </cofactor>
</comment>
<accession>A0A1H7ZBK1</accession>
<keyword evidence="6" id="KW-0503">Monooxygenase</keyword>
<dbReference type="Pfam" id="PF00351">
    <property type="entry name" value="Biopterin_H"/>
    <property type="match status" value="2"/>
</dbReference>
<comment type="similarity">
    <text evidence="2">Belongs to the biopterin-dependent aromatic amino acid hydroxylase family.</text>
</comment>
<dbReference type="GO" id="GO:0005506">
    <property type="term" value="F:iron ion binding"/>
    <property type="evidence" value="ECO:0007669"/>
    <property type="project" value="InterPro"/>
</dbReference>
<sequence>MTPTERTLARLPAHLRRYVVGQEYAAYTPRDQAVWRHILCRLRNHLSDKAHAVYLEGLEATGISVERIPSLDEMNERLARLGWAAVAVRGFIPPAVFTELQSMGVLAIAADIRTHEHIQYTPAPDIVHESAGHAPIIANARYAEYLRRCGIVGFKSIATLEDQAVFEAIRHLSVVKEDPTSSPEAIEHAQARLEAASQSRRYVSESTQASRLYWWTAEYGLVGTLEQPRLYGAGLLSSIGEAEHCLTPAVKRVPLSLSCVTTDYDITRMQPQLFVARDFEHLFQVLEEFEATLSWKRGGDHGLNEALRARTVNHLVLSDGREISGRVAELLPGTRPVAEGLSTALVSLAGPVMRSQDGKAQGTPWQGPTLVAFGEGTLPEQGPFQLELASGLRLEGFAGGGNEVLRLRGAMNGQALELPTVARLFLASGLPSVAGGPADPGAWDRWFGEMDSFTEGEGEAQARARKAEALSPALAALYEEVRALRESGQFRPDRLETLVRAAARYPDEWLLKAELEELRRLPTQEAFVA</sequence>
<keyword evidence="3 7" id="KW-0479">Metal-binding</keyword>
<protein>
    <submittedName>
        <fullName evidence="9">Phenylalanine-4-hydroxylase</fullName>
    </submittedName>
</protein>
<evidence type="ECO:0000256" key="2">
    <source>
        <dbReference type="ARBA" id="ARBA00009712"/>
    </source>
</evidence>
<dbReference type="RefSeq" id="WP_075009631.1">
    <property type="nucleotide sequence ID" value="NZ_FOAP01000018.1"/>
</dbReference>
<dbReference type="CDD" id="cd00361">
    <property type="entry name" value="arom_aa_hydroxylase"/>
    <property type="match status" value="1"/>
</dbReference>
<dbReference type="GO" id="GO:0009072">
    <property type="term" value="P:aromatic amino acid metabolic process"/>
    <property type="evidence" value="ECO:0007669"/>
    <property type="project" value="InterPro"/>
</dbReference>
<dbReference type="InterPro" id="IPR001273">
    <property type="entry name" value="ArAA_hydroxylase"/>
</dbReference>
<dbReference type="EMBL" id="FOAP01000018">
    <property type="protein sequence ID" value="SEM55633.1"/>
    <property type="molecule type" value="Genomic_DNA"/>
</dbReference>
<evidence type="ECO:0000256" key="6">
    <source>
        <dbReference type="ARBA" id="ARBA00023033"/>
    </source>
</evidence>
<dbReference type="PROSITE" id="PS51410">
    <property type="entry name" value="BH4_AAA_HYDROXYL_2"/>
    <property type="match status" value="1"/>
</dbReference>
<dbReference type="PANTHER" id="PTHR11473">
    <property type="entry name" value="AROMATIC AMINO ACID HYDROXYLASE"/>
    <property type="match status" value="1"/>
</dbReference>
<keyword evidence="4" id="KW-0560">Oxidoreductase</keyword>
<dbReference type="InterPro" id="IPR019774">
    <property type="entry name" value="Aromatic-AA_hydroxylase_C"/>
</dbReference>
<dbReference type="SUPFAM" id="SSF56534">
    <property type="entry name" value="Aromatic aminoacid monoxygenases, catalytic and oligomerization domains"/>
    <property type="match status" value="1"/>
</dbReference>
<feature type="domain" description="Biopterin-dependent aromatic amino acid hydroxylase family profile" evidence="8">
    <location>
        <begin position="1"/>
        <end position="341"/>
    </location>
</feature>
<evidence type="ECO:0000256" key="3">
    <source>
        <dbReference type="ARBA" id="ARBA00022723"/>
    </source>
</evidence>
<keyword evidence="5 7" id="KW-0408">Iron</keyword>
<feature type="binding site" evidence="7">
    <location>
        <position position="128"/>
    </location>
    <ligand>
        <name>Fe cation</name>
        <dbReference type="ChEBI" id="CHEBI:24875"/>
    </ligand>
</feature>
<evidence type="ECO:0000313" key="9">
    <source>
        <dbReference type="EMBL" id="SEM55633.1"/>
    </source>
</evidence>
<evidence type="ECO:0000313" key="10">
    <source>
        <dbReference type="Proteomes" id="UP000182719"/>
    </source>
</evidence>
<dbReference type="Proteomes" id="UP000182719">
    <property type="component" value="Unassembled WGS sequence"/>
</dbReference>
<dbReference type="OrthoDB" id="9780502at2"/>
<dbReference type="AlphaFoldDB" id="A0A1H7ZBK1"/>
<evidence type="ECO:0000256" key="4">
    <source>
        <dbReference type="ARBA" id="ARBA00023002"/>
    </source>
</evidence>